<feature type="domain" description="Helix-turn-helix" evidence="1">
    <location>
        <begin position="83"/>
        <end position="131"/>
    </location>
</feature>
<dbReference type="NCBIfam" id="TIGR01764">
    <property type="entry name" value="excise"/>
    <property type="match status" value="1"/>
</dbReference>
<dbReference type="InterPro" id="IPR010093">
    <property type="entry name" value="SinI_DNA-bd"/>
</dbReference>
<evidence type="ECO:0000313" key="2">
    <source>
        <dbReference type="EMBL" id="CAB4347604.1"/>
    </source>
</evidence>
<organism evidence="2">
    <name type="scientific">freshwater metagenome</name>
    <dbReference type="NCBI Taxonomy" id="449393"/>
    <lineage>
        <taxon>unclassified sequences</taxon>
        <taxon>metagenomes</taxon>
        <taxon>ecological metagenomes</taxon>
    </lineage>
</organism>
<dbReference type="AlphaFoldDB" id="A0A6J5ZY90"/>
<evidence type="ECO:0000259" key="1">
    <source>
        <dbReference type="Pfam" id="PF12728"/>
    </source>
</evidence>
<protein>
    <submittedName>
        <fullName evidence="2">Unannotated protein</fullName>
    </submittedName>
</protein>
<proteinExistence type="predicted"/>
<gene>
    <name evidence="2" type="ORF">UFOPK3547_01755</name>
</gene>
<sequence length="140" mass="15161">MAKAPAWGEITEMLSSIPATSSYGSGTSTAKVGTRPMAKQTRPQFDRPLVVRSEIGDVFLAELASGLLAVAQLSHAVASPPSYLTVDDVADLTKFHPEVIRRAIRVGDLKATKPCGRLRISIQELDRWLDRSAVKEMDAV</sequence>
<name>A0A6J5ZY90_9ZZZZ</name>
<dbReference type="Pfam" id="PF12728">
    <property type="entry name" value="HTH_17"/>
    <property type="match status" value="1"/>
</dbReference>
<dbReference type="InterPro" id="IPR041657">
    <property type="entry name" value="HTH_17"/>
</dbReference>
<dbReference type="GO" id="GO:0003677">
    <property type="term" value="F:DNA binding"/>
    <property type="evidence" value="ECO:0007669"/>
    <property type="project" value="InterPro"/>
</dbReference>
<dbReference type="EMBL" id="CAESAN010000225">
    <property type="protein sequence ID" value="CAB4347604.1"/>
    <property type="molecule type" value="Genomic_DNA"/>
</dbReference>
<accession>A0A6J5ZY90</accession>
<reference evidence="2" key="1">
    <citation type="submission" date="2020-05" db="EMBL/GenBank/DDBJ databases">
        <authorList>
            <person name="Chiriac C."/>
            <person name="Salcher M."/>
            <person name="Ghai R."/>
            <person name="Kavagutti S V."/>
        </authorList>
    </citation>
    <scope>NUCLEOTIDE SEQUENCE</scope>
</reference>